<gene>
    <name evidence="2" type="ORF">LCGC14_1983110</name>
</gene>
<dbReference type="InterPro" id="IPR023214">
    <property type="entry name" value="HAD_sf"/>
</dbReference>
<protein>
    <recommendedName>
        <fullName evidence="3">HAD family hydrolase</fullName>
    </recommendedName>
</protein>
<feature type="non-terminal residue" evidence="2">
    <location>
        <position position="166"/>
    </location>
</feature>
<keyword evidence="1" id="KW-1133">Transmembrane helix</keyword>
<keyword evidence="1" id="KW-0472">Membrane</keyword>
<comment type="caution">
    <text evidence="2">The sequence shown here is derived from an EMBL/GenBank/DDBJ whole genome shotgun (WGS) entry which is preliminary data.</text>
</comment>
<dbReference type="SUPFAM" id="SSF56784">
    <property type="entry name" value="HAD-like"/>
    <property type="match status" value="1"/>
</dbReference>
<dbReference type="EMBL" id="LAZR01022230">
    <property type="protein sequence ID" value="KKL82604.1"/>
    <property type="molecule type" value="Genomic_DNA"/>
</dbReference>
<feature type="transmembrane region" description="Helical" evidence="1">
    <location>
        <begin position="6"/>
        <end position="26"/>
    </location>
</feature>
<dbReference type="Pfam" id="PF00702">
    <property type="entry name" value="Hydrolase"/>
    <property type="match status" value="1"/>
</dbReference>
<sequence>MILASFFGTPLFLHLLGAVATFVWTLKPFVAWRRRVAQSDKDELLSFAREAVRRTYEGWVRDTKANSADGKLSSDERREARKAALTTLKFLALGKARALLMDRMSVERPIVASLQYLRDRDITVGLLSNESVARVDAFFDRTGLRDLFDDVIVSQGVGYEKPDIRI</sequence>
<accession>A0A0F9F881</accession>
<keyword evidence="1" id="KW-0812">Transmembrane</keyword>
<evidence type="ECO:0008006" key="3">
    <source>
        <dbReference type="Google" id="ProtNLM"/>
    </source>
</evidence>
<dbReference type="InterPro" id="IPR036412">
    <property type="entry name" value="HAD-like_sf"/>
</dbReference>
<evidence type="ECO:0000313" key="2">
    <source>
        <dbReference type="EMBL" id="KKL82604.1"/>
    </source>
</evidence>
<organism evidence="2">
    <name type="scientific">marine sediment metagenome</name>
    <dbReference type="NCBI Taxonomy" id="412755"/>
    <lineage>
        <taxon>unclassified sequences</taxon>
        <taxon>metagenomes</taxon>
        <taxon>ecological metagenomes</taxon>
    </lineage>
</organism>
<dbReference type="Gene3D" id="3.40.50.1000">
    <property type="entry name" value="HAD superfamily/HAD-like"/>
    <property type="match status" value="1"/>
</dbReference>
<evidence type="ECO:0000256" key="1">
    <source>
        <dbReference type="SAM" id="Phobius"/>
    </source>
</evidence>
<proteinExistence type="predicted"/>
<reference evidence="2" key="1">
    <citation type="journal article" date="2015" name="Nature">
        <title>Complex archaea that bridge the gap between prokaryotes and eukaryotes.</title>
        <authorList>
            <person name="Spang A."/>
            <person name="Saw J.H."/>
            <person name="Jorgensen S.L."/>
            <person name="Zaremba-Niedzwiedzka K."/>
            <person name="Martijn J."/>
            <person name="Lind A.E."/>
            <person name="van Eijk R."/>
            <person name="Schleper C."/>
            <person name="Guy L."/>
            <person name="Ettema T.J."/>
        </authorList>
    </citation>
    <scope>NUCLEOTIDE SEQUENCE</scope>
</reference>
<dbReference type="AlphaFoldDB" id="A0A0F9F881"/>
<name>A0A0F9F881_9ZZZZ</name>